<dbReference type="PROSITE" id="PS50994">
    <property type="entry name" value="INTEGRASE"/>
    <property type="match status" value="1"/>
</dbReference>
<dbReference type="EMBL" id="POAF01000002">
    <property type="protein sequence ID" value="RBM02620.1"/>
    <property type="molecule type" value="Genomic_DNA"/>
</dbReference>
<dbReference type="Pfam" id="PF13683">
    <property type="entry name" value="rve_3"/>
    <property type="match status" value="1"/>
</dbReference>
<name>A0A365YK37_9MICC</name>
<feature type="domain" description="Integrase catalytic" evidence="1">
    <location>
        <begin position="50"/>
        <end position="146"/>
    </location>
</feature>
<dbReference type="GO" id="GO:0003676">
    <property type="term" value="F:nucleic acid binding"/>
    <property type="evidence" value="ECO:0007669"/>
    <property type="project" value="InterPro"/>
</dbReference>
<comment type="caution">
    <text evidence="2">The sequence shown here is derived from an EMBL/GenBank/DDBJ whole genome shotgun (WGS) entry which is preliminary data.</text>
</comment>
<organism evidence="2 3">
    <name type="scientific">Glutamicibacter soli</name>
    <dbReference type="NCBI Taxonomy" id="453836"/>
    <lineage>
        <taxon>Bacteria</taxon>
        <taxon>Bacillati</taxon>
        <taxon>Actinomycetota</taxon>
        <taxon>Actinomycetes</taxon>
        <taxon>Micrococcales</taxon>
        <taxon>Micrococcaceae</taxon>
        <taxon>Glutamicibacter</taxon>
    </lineage>
</organism>
<dbReference type="InterPro" id="IPR012337">
    <property type="entry name" value="RNaseH-like_sf"/>
</dbReference>
<sequence>MIVEKVDSATALSQPPVRPIDWCTPCTAHHAWNAYEVYCVPRSELSRYRLNSDNGDALIPIRRGITSELVAYANSLGVATITGKPYRPTTQGKNERFHSTLFKWLKKRPFAKDLAELQAQVDVFDQAYNTQRGHQSLEDRCTPQEA</sequence>
<dbReference type="Gene3D" id="3.30.420.10">
    <property type="entry name" value="Ribonuclease H-like superfamily/Ribonuclease H"/>
    <property type="match status" value="1"/>
</dbReference>
<dbReference type="InterPro" id="IPR036397">
    <property type="entry name" value="RNaseH_sf"/>
</dbReference>
<proteinExistence type="predicted"/>
<dbReference type="InterPro" id="IPR001584">
    <property type="entry name" value="Integrase_cat-core"/>
</dbReference>
<reference evidence="2 3" key="1">
    <citation type="submission" date="2018-01" db="EMBL/GenBank/DDBJ databases">
        <title>Glutamicibacter soli strain NHPC-3 Whole genome sequence and assembly.</title>
        <authorList>
            <person name="Choudhury P."/>
            <person name="Gupta D."/>
            <person name="Sengupta K."/>
            <person name="Jawed A."/>
            <person name="Sultana N."/>
            <person name="Saha P."/>
        </authorList>
    </citation>
    <scope>NUCLEOTIDE SEQUENCE [LARGE SCALE GENOMIC DNA]</scope>
    <source>
        <strain evidence="2 3">NHPC-3</strain>
    </source>
</reference>
<dbReference type="AlphaFoldDB" id="A0A365YK37"/>
<protein>
    <recommendedName>
        <fullName evidence="1">Integrase catalytic domain-containing protein</fullName>
    </recommendedName>
</protein>
<keyword evidence="3" id="KW-1185">Reference proteome</keyword>
<dbReference type="GO" id="GO:0015074">
    <property type="term" value="P:DNA integration"/>
    <property type="evidence" value="ECO:0007669"/>
    <property type="project" value="InterPro"/>
</dbReference>
<dbReference type="Proteomes" id="UP000252167">
    <property type="component" value="Unassembled WGS sequence"/>
</dbReference>
<evidence type="ECO:0000313" key="2">
    <source>
        <dbReference type="EMBL" id="RBM02620.1"/>
    </source>
</evidence>
<accession>A0A365YK37</accession>
<dbReference type="SUPFAM" id="SSF53098">
    <property type="entry name" value="Ribonuclease H-like"/>
    <property type="match status" value="1"/>
</dbReference>
<gene>
    <name evidence="2" type="ORF">C1H84_04060</name>
</gene>
<evidence type="ECO:0000259" key="1">
    <source>
        <dbReference type="PROSITE" id="PS50994"/>
    </source>
</evidence>
<evidence type="ECO:0000313" key="3">
    <source>
        <dbReference type="Proteomes" id="UP000252167"/>
    </source>
</evidence>